<dbReference type="Gene3D" id="3.40.630.10">
    <property type="entry name" value="Zn peptidases"/>
    <property type="match status" value="1"/>
</dbReference>
<organism evidence="7 9">
    <name type="scientific">Arcobacter ellisii</name>
    <dbReference type="NCBI Taxonomy" id="913109"/>
    <lineage>
        <taxon>Bacteria</taxon>
        <taxon>Pseudomonadati</taxon>
        <taxon>Campylobacterota</taxon>
        <taxon>Epsilonproteobacteria</taxon>
        <taxon>Campylobacterales</taxon>
        <taxon>Arcobacteraceae</taxon>
        <taxon>Arcobacter</taxon>
    </lineage>
</organism>
<evidence type="ECO:0000256" key="2">
    <source>
        <dbReference type="ARBA" id="ARBA00022723"/>
    </source>
</evidence>
<dbReference type="OrthoDB" id="9782876at2"/>
<evidence type="ECO:0000313" key="7">
    <source>
        <dbReference type="EMBL" id="RXI32885.1"/>
    </source>
</evidence>
<dbReference type="InterPro" id="IPR053138">
    <property type="entry name" value="N-alpha-Ac-DABA_deacetylase"/>
</dbReference>
<evidence type="ECO:0000313" key="8">
    <source>
        <dbReference type="Proteomes" id="UP000262582"/>
    </source>
</evidence>
<protein>
    <submittedName>
        <fullName evidence="6 7">Succinylglutamate desuccinylase</fullName>
    </submittedName>
</protein>
<dbReference type="AlphaFoldDB" id="A0A347UC52"/>
<evidence type="ECO:0000313" key="6">
    <source>
        <dbReference type="EMBL" id="AXX96430.1"/>
    </source>
</evidence>
<dbReference type="Pfam" id="PF24827">
    <property type="entry name" value="AstE_AspA_cat"/>
    <property type="match status" value="1"/>
</dbReference>
<dbReference type="Proteomes" id="UP000262582">
    <property type="component" value="Chromosome"/>
</dbReference>
<dbReference type="SUPFAM" id="SSF53187">
    <property type="entry name" value="Zn-dependent exopeptidases"/>
    <property type="match status" value="1"/>
</dbReference>
<dbReference type="PANTHER" id="PTHR37326:SF1">
    <property type="entry name" value="BLL3975 PROTEIN"/>
    <property type="match status" value="1"/>
</dbReference>
<reference evidence="7 9" key="1">
    <citation type="submission" date="2017-09" db="EMBL/GenBank/DDBJ databases">
        <title>Genomics of the genus Arcobacter.</title>
        <authorList>
            <person name="Perez-Cataluna A."/>
            <person name="Figueras M.J."/>
            <person name="Salas-Masso N."/>
        </authorList>
    </citation>
    <scope>NUCLEOTIDE SEQUENCE [LARGE SCALE GENOMIC DNA]</scope>
    <source>
        <strain evidence="7 9">CECT 7837</strain>
    </source>
</reference>
<dbReference type="EMBL" id="CP032097">
    <property type="protein sequence ID" value="AXX96430.1"/>
    <property type="molecule type" value="Genomic_DNA"/>
</dbReference>
<dbReference type="GO" id="GO:0046872">
    <property type="term" value="F:metal ion binding"/>
    <property type="evidence" value="ECO:0007669"/>
    <property type="project" value="UniProtKB-KW"/>
</dbReference>
<proteinExistence type="predicted"/>
<dbReference type="KEGG" id="aell:AELL_2832"/>
<keyword evidence="2" id="KW-0479">Metal-binding</keyword>
<evidence type="ECO:0000313" key="9">
    <source>
        <dbReference type="Proteomes" id="UP000290588"/>
    </source>
</evidence>
<dbReference type="GO" id="GO:0016788">
    <property type="term" value="F:hydrolase activity, acting on ester bonds"/>
    <property type="evidence" value="ECO:0007669"/>
    <property type="project" value="InterPro"/>
</dbReference>
<dbReference type="PANTHER" id="PTHR37326">
    <property type="entry name" value="BLL3975 PROTEIN"/>
    <property type="match status" value="1"/>
</dbReference>
<evidence type="ECO:0000256" key="1">
    <source>
        <dbReference type="ARBA" id="ARBA00001947"/>
    </source>
</evidence>
<dbReference type="InterPro" id="IPR055438">
    <property type="entry name" value="AstE_AspA_cat"/>
</dbReference>
<dbReference type="EMBL" id="NXIG01000001">
    <property type="protein sequence ID" value="RXI32885.1"/>
    <property type="molecule type" value="Genomic_DNA"/>
</dbReference>
<feature type="domain" description="Succinylglutamate desuccinylase/Aspartoacylase catalytic" evidence="5">
    <location>
        <begin position="35"/>
        <end position="218"/>
    </location>
</feature>
<dbReference type="CDD" id="cd06253">
    <property type="entry name" value="M14_ASTE_ASPA-like"/>
    <property type="match status" value="1"/>
</dbReference>
<sequence>MIIEEIFTSNLPVGEKLAIKRARFESTEINDNKKAKRISIVSGIHGDELEGQLVIYLLADWLNKNSEKLRGIVDLYPAVNSLGVDTITRGFPLYDVDLNRAFPGSAQEFLPGQVVHALANDVRGSDIAIDIHSSNIFLREIPQIRINKEFSKDTLPLAKELNCDFIWIHDAVTVLEATFSHTLNSMGTKTLVVEMGVGMRLTKEYGNQLLIGILNLMKKERIIECEENFDVRVPFSSEIGDVFYLNAPRSGLFVPALDHCAIIKEGNKIGDIVDPLSGTILSTLFAPNDGILFTLREYPVVYEGSLIARIFGEKSGKN</sequence>
<evidence type="ECO:0000259" key="5">
    <source>
        <dbReference type="Pfam" id="PF24827"/>
    </source>
</evidence>
<keyword evidence="4" id="KW-0862">Zinc</keyword>
<accession>A0A347UC52</accession>
<keyword evidence="8" id="KW-1185">Reference proteome</keyword>
<keyword evidence="3" id="KW-0378">Hydrolase</keyword>
<comment type="cofactor">
    <cofactor evidence="1">
        <name>Zn(2+)</name>
        <dbReference type="ChEBI" id="CHEBI:29105"/>
    </cofactor>
</comment>
<evidence type="ECO:0000256" key="4">
    <source>
        <dbReference type="ARBA" id="ARBA00022833"/>
    </source>
</evidence>
<reference evidence="6 8" key="2">
    <citation type="submission" date="2018-08" db="EMBL/GenBank/DDBJ databases">
        <title>Complete genome of the Arcobacter ellisii type strain LMG 26155.</title>
        <authorList>
            <person name="Miller W.G."/>
            <person name="Yee E."/>
            <person name="Bono J.L."/>
        </authorList>
    </citation>
    <scope>NUCLEOTIDE SEQUENCE [LARGE SCALE GENOMIC DNA]</scope>
    <source>
        <strain evidence="6 8">LMG 26155</strain>
    </source>
</reference>
<dbReference type="RefSeq" id="WP_118918565.1">
    <property type="nucleotide sequence ID" value="NZ_CP032097.1"/>
</dbReference>
<name>A0A347UC52_9BACT</name>
<dbReference type="Proteomes" id="UP000290588">
    <property type="component" value="Unassembled WGS sequence"/>
</dbReference>
<evidence type="ECO:0000256" key="3">
    <source>
        <dbReference type="ARBA" id="ARBA00022801"/>
    </source>
</evidence>
<gene>
    <name evidence="6" type="ORF">AELL_2832</name>
    <name evidence="7" type="ORF">CP962_00330</name>
</gene>